<feature type="region of interest" description="Disordered" evidence="1">
    <location>
        <begin position="1"/>
        <end position="31"/>
    </location>
</feature>
<protein>
    <submittedName>
        <fullName evidence="2">Uncharacterized protein</fullName>
    </submittedName>
</protein>
<comment type="caution">
    <text evidence="2">The sequence shown here is derived from an EMBL/GenBank/DDBJ whole genome shotgun (WGS) entry which is preliminary data.</text>
</comment>
<dbReference type="OrthoDB" id="5982228at2759"/>
<organism evidence="2 3">
    <name type="scientific">Asterophora parasitica</name>
    <dbReference type="NCBI Taxonomy" id="117018"/>
    <lineage>
        <taxon>Eukaryota</taxon>
        <taxon>Fungi</taxon>
        <taxon>Dikarya</taxon>
        <taxon>Basidiomycota</taxon>
        <taxon>Agaricomycotina</taxon>
        <taxon>Agaricomycetes</taxon>
        <taxon>Agaricomycetidae</taxon>
        <taxon>Agaricales</taxon>
        <taxon>Tricholomatineae</taxon>
        <taxon>Lyophyllaceae</taxon>
        <taxon>Asterophora</taxon>
    </lineage>
</organism>
<accession>A0A9P7G335</accession>
<feature type="compositionally biased region" description="Basic and acidic residues" evidence="1">
    <location>
        <begin position="1"/>
        <end position="16"/>
    </location>
</feature>
<reference evidence="2" key="2">
    <citation type="submission" date="2021-10" db="EMBL/GenBank/DDBJ databases">
        <title>Phylogenomics reveals ancestral predisposition of the termite-cultivated fungus Termitomyces towards a domesticated lifestyle.</title>
        <authorList>
            <person name="Auxier B."/>
            <person name="Grum-Grzhimaylo A."/>
            <person name="Cardenas M.E."/>
            <person name="Lodge J.D."/>
            <person name="Laessoe T."/>
            <person name="Pedersen O."/>
            <person name="Smith M.E."/>
            <person name="Kuyper T.W."/>
            <person name="Franco-Molano E.A."/>
            <person name="Baroni T.J."/>
            <person name="Aanen D.K."/>
        </authorList>
    </citation>
    <scope>NUCLEOTIDE SEQUENCE</scope>
    <source>
        <strain evidence="2">AP01</strain>
        <tissue evidence="2">Mycelium</tissue>
    </source>
</reference>
<dbReference type="AlphaFoldDB" id="A0A9P7G335"/>
<proteinExistence type="predicted"/>
<evidence type="ECO:0000256" key="1">
    <source>
        <dbReference type="SAM" id="MobiDB-lite"/>
    </source>
</evidence>
<gene>
    <name evidence="2" type="ORF">DXG03_002289</name>
</gene>
<keyword evidence="3" id="KW-1185">Reference proteome</keyword>
<evidence type="ECO:0000313" key="3">
    <source>
        <dbReference type="Proteomes" id="UP000775547"/>
    </source>
</evidence>
<reference evidence="2" key="1">
    <citation type="submission" date="2020-07" db="EMBL/GenBank/DDBJ databases">
        <authorList>
            <person name="Nieuwenhuis M."/>
            <person name="Van De Peppel L.J.J."/>
        </authorList>
    </citation>
    <scope>NUCLEOTIDE SEQUENCE</scope>
    <source>
        <strain evidence="2">AP01</strain>
        <tissue evidence="2">Mycelium</tissue>
    </source>
</reference>
<sequence>MSSEDEEKRPIDEKYLASESSLPSYEDAGVTTGAPVEKVSPLGYHVDSLTVIFLVGSSVLPSPPGSSLTPSIEASLAVYLEYASYFPHRSGAEVAYLEKVSHVWIQEPRHPLTQRSHAGLPEAEILIAYNICRAVGSVVVQ</sequence>
<name>A0A9P7G335_9AGAR</name>
<evidence type="ECO:0000313" key="2">
    <source>
        <dbReference type="EMBL" id="KAG5642713.1"/>
    </source>
</evidence>
<dbReference type="Proteomes" id="UP000775547">
    <property type="component" value="Unassembled WGS sequence"/>
</dbReference>
<dbReference type="EMBL" id="JABCKV010000163">
    <property type="protein sequence ID" value="KAG5642713.1"/>
    <property type="molecule type" value="Genomic_DNA"/>
</dbReference>